<dbReference type="PANTHER" id="PTHR43065">
    <property type="entry name" value="SENSOR HISTIDINE KINASE"/>
    <property type="match status" value="1"/>
</dbReference>
<sequence>MAATLILWGHALAALLFGALAQGERGRVAEAGRPRAALIAALAITALWALAVAGIDADDVSTHVAQSARSVAWLYLVIVLSRREGAAGRSVIGLAAVVVAVLTVEAILSLVAIQPGGAVHGRVAATRALLAAMTTTGALVLLSHFAQTSAARRSGQRRMLVYALAVMWSADLAVAVAAALRPSLILPATVLRGPLMAVSALLMAAAGADRGVAPPSVSRSLVMRLLVLAALAAYAGVTAMAADLAATFAGGAARAAQTVVVFGFTAALLAFASTPWLRAWMRVTVAKHLFGHRYDYRVEWQRFTATLGLPGEQAAPLGTRIVKAVADLTDSPAGLLLSLDDASASTVAAWHWAEADRERLIDPGFVRHLTATGRILSLDALRAGQGVAEEAAVVPRWLLDDQDAWAVVPLLHGGTLIGAIVLARPPVDRALDWEDFDLLRIVGRQTASYLAEERAHAALADAQRFDEFNRRFAFLMHDIKNVASQLTLVARNAERHADNPDFRADMLATLRDSAGRMTTLLARLGQHDGGRPEALQATDVAALAARATGLRRAQHAIRLDAPAACLAHAHPARLEQALGHLLQNAVEASADGEPVVVTVRAEAAGVLIAIADRGCGMSAGFVRDQLFRPFASSKPTGFGIGAYEARQLIHAMGGRIEVVSQEGAGTEFRILLPAAAPVSLPDASLEIAA</sequence>
<keyword evidence="12" id="KW-1185">Reference proteome</keyword>
<dbReference type="EC" id="2.7.13.3" evidence="2"/>
<accession>A0ABT9EN60</accession>
<dbReference type="RefSeq" id="WP_305174123.1">
    <property type="nucleotide sequence ID" value="NZ_JAUUDS010000009.1"/>
</dbReference>
<dbReference type="SUPFAM" id="SSF55781">
    <property type="entry name" value="GAF domain-like"/>
    <property type="match status" value="1"/>
</dbReference>
<dbReference type="Gene3D" id="3.30.450.40">
    <property type="match status" value="1"/>
</dbReference>
<feature type="transmembrane region" description="Helical" evidence="9">
    <location>
        <begin position="184"/>
        <end position="204"/>
    </location>
</feature>
<dbReference type="Gene3D" id="3.30.565.10">
    <property type="entry name" value="Histidine kinase-like ATPase, C-terminal domain"/>
    <property type="match status" value="1"/>
</dbReference>
<keyword evidence="9" id="KW-1133">Transmembrane helix</keyword>
<feature type="transmembrane region" description="Helical" evidence="9">
    <location>
        <begin position="91"/>
        <end position="113"/>
    </location>
</feature>
<evidence type="ECO:0000256" key="2">
    <source>
        <dbReference type="ARBA" id="ARBA00012438"/>
    </source>
</evidence>
<evidence type="ECO:0000313" key="11">
    <source>
        <dbReference type="EMBL" id="MDP1028395.1"/>
    </source>
</evidence>
<dbReference type="GO" id="GO:0004673">
    <property type="term" value="F:protein histidine kinase activity"/>
    <property type="evidence" value="ECO:0007669"/>
    <property type="project" value="UniProtKB-EC"/>
</dbReference>
<keyword evidence="3" id="KW-0597">Phosphoprotein</keyword>
<evidence type="ECO:0000256" key="4">
    <source>
        <dbReference type="ARBA" id="ARBA00022679"/>
    </source>
</evidence>
<evidence type="ECO:0000259" key="10">
    <source>
        <dbReference type="PROSITE" id="PS50109"/>
    </source>
</evidence>
<feature type="transmembrane region" description="Helical" evidence="9">
    <location>
        <begin position="255"/>
        <end position="277"/>
    </location>
</feature>
<dbReference type="InterPro" id="IPR029016">
    <property type="entry name" value="GAF-like_dom_sf"/>
</dbReference>
<evidence type="ECO:0000256" key="9">
    <source>
        <dbReference type="SAM" id="Phobius"/>
    </source>
</evidence>
<keyword evidence="5" id="KW-0547">Nucleotide-binding</keyword>
<evidence type="ECO:0000256" key="6">
    <source>
        <dbReference type="ARBA" id="ARBA00022777"/>
    </source>
</evidence>
<protein>
    <recommendedName>
        <fullName evidence="2">histidine kinase</fullName>
        <ecNumber evidence="2">2.7.13.3</ecNumber>
    </recommendedName>
</protein>
<dbReference type="PRINTS" id="PR00344">
    <property type="entry name" value="BCTRLSENSOR"/>
</dbReference>
<dbReference type="Proteomes" id="UP001230685">
    <property type="component" value="Unassembled WGS sequence"/>
</dbReference>
<dbReference type="Pfam" id="PF13185">
    <property type="entry name" value="GAF_2"/>
    <property type="match status" value="1"/>
</dbReference>
<evidence type="ECO:0000256" key="8">
    <source>
        <dbReference type="ARBA" id="ARBA00023012"/>
    </source>
</evidence>
<dbReference type="InterPro" id="IPR003018">
    <property type="entry name" value="GAF"/>
</dbReference>
<evidence type="ECO:0000313" key="12">
    <source>
        <dbReference type="Proteomes" id="UP001230685"/>
    </source>
</evidence>
<evidence type="ECO:0000256" key="5">
    <source>
        <dbReference type="ARBA" id="ARBA00022741"/>
    </source>
</evidence>
<feature type="domain" description="Histidine kinase" evidence="10">
    <location>
        <begin position="474"/>
        <end position="676"/>
    </location>
</feature>
<keyword evidence="6 11" id="KW-0418">Kinase</keyword>
<evidence type="ECO:0000256" key="7">
    <source>
        <dbReference type="ARBA" id="ARBA00022840"/>
    </source>
</evidence>
<keyword evidence="9" id="KW-0812">Transmembrane</keyword>
<comment type="catalytic activity">
    <reaction evidence="1">
        <text>ATP + protein L-histidine = ADP + protein N-phospho-L-histidine.</text>
        <dbReference type="EC" id="2.7.13.3"/>
    </reaction>
</comment>
<keyword evidence="9" id="KW-0472">Membrane</keyword>
<feature type="transmembrane region" description="Helical" evidence="9">
    <location>
        <begin position="159"/>
        <end position="178"/>
    </location>
</feature>
<dbReference type="EMBL" id="JAUUDS010000009">
    <property type="protein sequence ID" value="MDP1028395.1"/>
    <property type="molecule type" value="Genomic_DNA"/>
</dbReference>
<dbReference type="InterPro" id="IPR036890">
    <property type="entry name" value="HATPase_C_sf"/>
</dbReference>
<evidence type="ECO:0000256" key="1">
    <source>
        <dbReference type="ARBA" id="ARBA00000085"/>
    </source>
</evidence>
<reference evidence="11 12" key="1">
    <citation type="submission" date="2023-07" db="EMBL/GenBank/DDBJ databases">
        <authorList>
            <person name="Kim M.K."/>
        </authorList>
    </citation>
    <scope>NUCLEOTIDE SEQUENCE [LARGE SCALE GENOMIC DNA]</scope>
    <source>
        <strain evidence="11 12">KR1UV-12</strain>
    </source>
</reference>
<dbReference type="InterPro" id="IPR004358">
    <property type="entry name" value="Sig_transdc_His_kin-like_C"/>
</dbReference>
<dbReference type="PROSITE" id="PS50109">
    <property type="entry name" value="HIS_KIN"/>
    <property type="match status" value="1"/>
</dbReference>
<dbReference type="InterPro" id="IPR003594">
    <property type="entry name" value="HATPase_dom"/>
</dbReference>
<keyword evidence="8" id="KW-0902">Two-component regulatory system</keyword>
<dbReference type="PANTHER" id="PTHR43065:SF10">
    <property type="entry name" value="PEROXIDE STRESS-ACTIVATED HISTIDINE KINASE MAK3"/>
    <property type="match status" value="1"/>
</dbReference>
<dbReference type="Pfam" id="PF02518">
    <property type="entry name" value="HATPase_c"/>
    <property type="match status" value="1"/>
</dbReference>
<evidence type="ECO:0000256" key="3">
    <source>
        <dbReference type="ARBA" id="ARBA00022553"/>
    </source>
</evidence>
<dbReference type="InterPro" id="IPR014265">
    <property type="entry name" value="XrtA/PrsK"/>
</dbReference>
<feature type="transmembrane region" description="Helical" evidence="9">
    <location>
        <begin position="125"/>
        <end position="147"/>
    </location>
</feature>
<name>A0ABT9EN60_9SPHN</name>
<keyword evidence="4 11" id="KW-0808">Transferase</keyword>
<keyword evidence="7" id="KW-0067">ATP-binding</keyword>
<dbReference type="SUPFAM" id="SSF55874">
    <property type="entry name" value="ATPase domain of HSP90 chaperone/DNA topoisomerase II/histidine kinase"/>
    <property type="match status" value="1"/>
</dbReference>
<dbReference type="NCBIfam" id="TIGR02916">
    <property type="entry name" value="PEP_his_kin"/>
    <property type="match status" value="1"/>
</dbReference>
<proteinExistence type="predicted"/>
<organism evidence="11 12">
    <name type="scientific">Sphingomonas aurea</name>
    <dbReference type="NCBI Taxonomy" id="3063994"/>
    <lineage>
        <taxon>Bacteria</taxon>
        <taxon>Pseudomonadati</taxon>
        <taxon>Pseudomonadota</taxon>
        <taxon>Alphaproteobacteria</taxon>
        <taxon>Sphingomonadales</taxon>
        <taxon>Sphingomonadaceae</taxon>
        <taxon>Sphingomonas</taxon>
    </lineage>
</organism>
<gene>
    <name evidence="11" type="primary">prsK</name>
    <name evidence="11" type="ORF">Q5H91_14315</name>
</gene>
<feature type="transmembrane region" description="Helical" evidence="9">
    <location>
        <begin position="225"/>
        <end position="249"/>
    </location>
</feature>
<comment type="caution">
    <text evidence="11">The sequence shown here is derived from an EMBL/GenBank/DDBJ whole genome shotgun (WGS) entry which is preliminary data.</text>
</comment>
<dbReference type="InterPro" id="IPR005467">
    <property type="entry name" value="His_kinase_dom"/>
</dbReference>
<feature type="transmembrane region" description="Helical" evidence="9">
    <location>
        <begin position="37"/>
        <end position="55"/>
    </location>
</feature>
<dbReference type="SMART" id="SM00387">
    <property type="entry name" value="HATPase_c"/>
    <property type="match status" value="1"/>
</dbReference>